<evidence type="ECO:0000313" key="3">
    <source>
        <dbReference type="Proteomes" id="UP000034471"/>
    </source>
</evidence>
<organism evidence="2 3">
    <name type="scientific">Candidatus Roizmanbacteria bacterium GW2011_GWA2_37_7</name>
    <dbReference type="NCBI Taxonomy" id="1618481"/>
    <lineage>
        <taxon>Bacteria</taxon>
        <taxon>Candidatus Roizmaniibacteriota</taxon>
    </lineage>
</organism>
<dbReference type="Proteomes" id="UP000034471">
    <property type="component" value="Unassembled WGS sequence"/>
</dbReference>
<protein>
    <submittedName>
        <fullName evidence="2">Uncharacterized protein</fullName>
    </submittedName>
</protein>
<keyword evidence="1" id="KW-0812">Transmembrane</keyword>
<name>A0A0G0H636_9BACT</name>
<feature type="transmembrane region" description="Helical" evidence="1">
    <location>
        <begin position="41"/>
        <end position="59"/>
    </location>
</feature>
<reference evidence="2 3" key="1">
    <citation type="journal article" date="2015" name="Nature">
        <title>rRNA introns, odd ribosomes, and small enigmatic genomes across a large radiation of phyla.</title>
        <authorList>
            <person name="Brown C.T."/>
            <person name="Hug L.A."/>
            <person name="Thomas B.C."/>
            <person name="Sharon I."/>
            <person name="Castelle C.J."/>
            <person name="Singh A."/>
            <person name="Wilkins M.J."/>
            <person name="Williams K.H."/>
            <person name="Banfield J.F."/>
        </authorList>
    </citation>
    <scope>NUCLEOTIDE SEQUENCE [LARGE SCALE GENOMIC DNA]</scope>
</reference>
<keyword evidence="1" id="KW-1133">Transmembrane helix</keyword>
<keyword evidence="1" id="KW-0472">Membrane</keyword>
<gene>
    <name evidence="2" type="ORF">US54_C0005G0016</name>
</gene>
<dbReference type="AlphaFoldDB" id="A0A0G0H636"/>
<evidence type="ECO:0000256" key="1">
    <source>
        <dbReference type="SAM" id="Phobius"/>
    </source>
</evidence>
<comment type="caution">
    <text evidence="2">The sequence shown here is derived from an EMBL/GenBank/DDBJ whole genome shotgun (WGS) entry which is preliminary data.</text>
</comment>
<sequence length="92" mass="11005">MELLKHIRKELKKHPFDYLLFVTIGVFFILALSIFQGERLLEFIILLAFVTFYIIWGIYHHIIENTIHLKVVLEYVLIGFTLLFLLKIFILP</sequence>
<accession>A0A0G0H636</accession>
<evidence type="ECO:0000313" key="2">
    <source>
        <dbReference type="EMBL" id="KKQ38703.1"/>
    </source>
</evidence>
<proteinExistence type="predicted"/>
<dbReference type="EMBL" id="LBTJ01000005">
    <property type="protein sequence ID" value="KKQ38703.1"/>
    <property type="molecule type" value="Genomic_DNA"/>
</dbReference>
<dbReference type="STRING" id="1618481.US54_C0005G0016"/>
<feature type="transmembrane region" description="Helical" evidence="1">
    <location>
        <begin position="16"/>
        <end position="35"/>
    </location>
</feature>
<feature type="transmembrane region" description="Helical" evidence="1">
    <location>
        <begin position="71"/>
        <end position="90"/>
    </location>
</feature>